<sequence>MSIATSAITEAYVMRKHFQEKMKKTTTLDAHDTTKQSILEKEHHDVSSISCFPSLFKKIHPATTASVQDVLNLGFGSTFIFTKIRRELMLSMILESIADRLASLGQQPHIIANQFLI</sequence>
<evidence type="ECO:0000313" key="1">
    <source>
        <dbReference type="EMBL" id="CAH1446180.1"/>
    </source>
</evidence>
<keyword evidence="2" id="KW-1185">Reference proteome</keyword>
<dbReference type="AlphaFoldDB" id="A0AAU9P7Z0"/>
<gene>
    <name evidence="1" type="ORF">LVIROSA_LOCUS31893</name>
</gene>
<reference evidence="1 2" key="1">
    <citation type="submission" date="2022-01" db="EMBL/GenBank/DDBJ databases">
        <authorList>
            <person name="Xiong W."/>
            <person name="Schranz E."/>
        </authorList>
    </citation>
    <scope>NUCLEOTIDE SEQUENCE [LARGE SCALE GENOMIC DNA]</scope>
</reference>
<protein>
    <submittedName>
        <fullName evidence="1">Uncharacterized protein</fullName>
    </submittedName>
</protein>
<accession>A0AAU9P7Z0</accession>
<proteinExistence type="predicted"/>
<name>A0AAU9P7Z0_9ASTR</name>
<comment type="caution">
    <text evidence="1">The sequence shown here is derived from an EMBL/GenBank/DDBJ whole genome shotgun (WGS) entry which is preliminary data.</text>
</comment>
<dbReference type="EMBL" id="CAKMRJ010005523">
    <property type="protein sequence ID" value="CAH1446180.1"/>
    <property type="molecule type" value="Genomic_DNA"/>
</dbReference>
<organism evidence="1 2">
    <name type="scientific">Lactuca virosa</name>
    <dbReference type="NCBI Taxonomy" id="75947"/>
    <lineage>
        <taxon>Eukaryota</taxon>
        <taxon>Viridiplantae</taxon>
        <taxon>Streptophyta</taxon>
        <taxon>Embryophyta</taxon>
        <taxon>Tracheophyta</taxon>
        <taxon>Spermatophyta</taxon>
        <taxon>Magnoliopsida</taxon>
        <taxon>eudicotyledons</taxon>
        <taxon>Gunneridae</taxon>
        <taxon>Pentapetalae</taxon>
        <taxon>asterids</taxon>
        <taxon>campanulids</taxon>
        <taxon>Asterales</taxon>
        <taxon>Asteraceae</taxon>
        <taxon>Cichorioideae</taxon>
        <taxon>Cichorieae</taxon>
        <taxon>Lactucinae</taxon>
        <taxon>Lactuca</taxon>
    </lineage>
</organism>
<evidence type="ECO:0000313" key="2">
    <source>
        <dbReference type="Proteomes" id="UP001157418"/>
    </source>
</evidence>
<dbReference type="Proteomes" id="UP001157418">
    <property type="component" value="Unassembled WGS sequence"/>
</dbReference>